<sequence>YTNINSPKSFNKFNNNNINNNNNKLYKSNIYFKRNISYSNKLTRSVKIDNLISSKEDESTPEEIFKELCISPDVYWDKLHDPIIRETIRKEVKNKSGIYIIICKVSRNYYIGSAQTNNLYSRFHNHLLTTSNKGSKIVQRAIAKYGINNFIYAILEYYPFMVNKENNEELLALETSYIGLLFPKYNIETEAGKFFGYKNKEITFNDKLNLINLSLLEERKELLKSIKDKHLKEYNTQRSKHLSEIAKLRTKDYWSPPLRGGSRKEGIENIIKGSSKIIFLFKELKDETSLCQFKNINTASHYLCCSTKTIQRAIHTGYIYVPSVFIPLLNQEHINNNNSIIEFIDTSNLETLYKYKFKKNNQSFKLKATLYNKTNFVKLYISAVLSRLY</sequence>
<dbReference type="InterPro" id="IPR000305">
    <property type="entry name" value="GIY-YIG_endonuc"/>
</dbReference>
<accession>S5TGH0</accession>
<keyword evidence="1" id="KW-0175">Coiled coil</keyword>
<keyword evidence="3" id="KW-0496">Mitochondrion</keyword>
<gene>
    <name evidence="3" type="primary">cob-I1</name>
</gene>
<dbReference type="GO" id="GO:0004519">
    <property type="term" value="F:endonuclease activity"/>
    <property type="evidence" value="ECO:0007669"/>
    <property type="project" value="UniProtKB-KW"/>
</dbReference>
<dbReference type="Pfam" id="PF01541">
    <property type="entry name" value="GIY-YIG"/>
    <property type="match status" value="1"/>
</dbReference>
<dbReference type="AlphaFoldDB" id="S5TGH0"/>
<dbReference type="NCBIfam" id="TIGR01453">
    <property type="entry name" value="grpIintron_endo"/>
    <property type="match status" value="1"/>
</dbReference>
<reference evidence="3" key="1">
    <citation type="submission" date="2013-04" db="EMBL/GenBank/DDBJ databases">
        <authorList>
            <person name="Pfeiffer I."/>
            <person name="Hegedusova E."/>
            <person name="Brejova B."/>
            <person name="Nosek J."/>
        </authorList>
    </citation>
    <scope>NUCLEOTIDE SEQUENCE</scope>
    <source>
        <strain evidence="3">NRRL Y-27910</strain>
    </source>
</reference>
<dbReference type="InterPro" id="IPR006350">
    <property type="entry name" value="Intron_endoG1"/>
</dbReference>
<dbReference type="PROSITE" id="PS50164">
    <property type="entry name" value="GIY_YIG"/>
    <property type="match status" value="1"/>
</dbReference>
<keyword evidence="3" id="KW-0255">Endonuclease</keyword>
<feature type="domain" description="GIY-YIG" evidence="2">
    <location>
        <begin position="94"/>
        <end position="187"/>
    </location>
</feature>
<keyword evidence="3" id="KW-0378">Hydrolase</keyword>
<organism evidence="3">
    <name type="scientific">Candida corydali</name>
    <dbReference type="NCBI Taxonomy" id="391826"/>
    <lineage>
        <taxon>Eukaryota</taxon>
        <taxon>Fungi</taxon>
        <taxon>Dikarya</taxon>
        <taxon>Ascomycota</taxon>
        <taxon>Saccharomycotina</taxon>
        <taxon>Pichiomycetes</taxon>
        <taxon>Debaryomycetaceae</taxon>
        <taxon>Candida/Lodderomyces clade</taxon>
        <taxon>Candida</taxon>
    </lineage>
</organism>
<keyword evidence="3" id="KW-0540">Nuclease</keyword>
<geneLocation type="mitochondrion" evidence="3"/>
<protein>
    <submittedName>
        <fullName evidence="3">Putative GIY endonuclease</fullName>
    </submittedName>
</protein>
<evidence type="ECO:0000313" key="3">
    <source>
        <dbReference type="EMBL" id="AGS44532.1"/>
    </source>
</evidence>
<feature type="coiled-coil region" evidence="1">
    <location>
        <begin position="213"/>
        <end position="251"/>
    </location>
</feature>
<dbReference type="RefSeq" id="YP_008475236.1">
    <property type="nucleotide sequence ID" value="NC_022172.1"/>
</dbReference>
<dbReference type="CDD" id="cd10445">
    <property type="entry name" value="GIY-YIG_bI1_like"/>
    <property type="match status" value="1"/>
</dbReference>
<evidence type="ECO:0000259" key="2">
    <source>
        <dbReference type="PROSITE" id="PS50164"/>
    </source>
</evidence>
<dbReference type="Gene3D" id="3.40.1440.10">
    <property type="entry name" value="GIY-YIG endonuclease"/>
    <property type="match status" value="1"/>
</dbReference>
<feature type="non-terminal residue" evidence="3">
    <location>
        <position position="1"/>
    </location>
</feature>
<dbReference type="GeneID" id="16695210"/>
<name>S5TGH0_9ASCO</name>
<dbReference type="EMBL" id="KC993198">
    <property type="protein sequence ID" value="AGS44532.1"/>
    <property type="molecule type" value="Genomic_DNA"/>
</dbReference>
<proteinExistence type="predicted"/>
<dbReference type="InterPro" id="IPR035901">
    <property type="entry name" value="GIY-YIG_endonuc_sf"/>
</dbReference>
<evidence type="ECO:0000256" key="1">
    <source>
        <dbReference type="SAM" id="Coils"/>
    </source>
</evidence>
<dbReference type="SMART" id="SM00465">
    <property type="entry name" value="GIYc"/>
    <property type="match status" value="1"/>
</dbReference>
<dbReference type="SUPFAM" id="SSF82771">
    <property type="entry name" value="GIY-YIG endonuclease"/>
    <property type="match status" value="1"/>
</dbReference>